<protein>
    <submittedName>
        <fullName evidence="1">Uncharacterized protein</fullName>
    </submittedName>
</protein>
<gene>
    <name evidence="1" type="ORF">CTOB1V02_LOCUS9498</name>
</gene>
<organism evidence="1">
    <name type="scientific">Cyprideis torosa</name>
    <dbReference type="NCBI Taxonomy" id="163714"/>
    <lineage>
        <taxon>Eukaryota</taxon>
        <taxon>Metazoa</taxon>
        <taxon>Ecdysozoa</taxon>
        <taxon>Arthropoda</taxon>
        <taxon>Crustacea</taxon>
        <taxon>Oligostraca</taxon>
        <taxon>Ostracoda</taxon>
        <taxon>Podocopa</taxon>
        <taxon>Podocopida</taxon>
        <taxon>Cytherocopina</taxon>
        <taxon>Cytheroidea</taxon>
        <taxon>Cytherideidae</taxon>
        <taxon>Cyprideis</taxon>
    </lineage>
</organism>
<dbReference type="EMBL" id="OB663741">
    <property type="protein sequence ID" value="CAD7231652.1"/>
    <property type="molecule type" value="Genomic_DNA"/>
</dbReference>
<evidence type="ECO:0000313" key="1">
    <source>
        <dbReference type="EMBL" id="CAD7231652.1"/>
    </source>
</evidence>
<sequence length="211" mass="22416">MVPSQGQGPLPGHPFEGCVHKNKTYARNEFFYDGCEQHCQCMGCVWAQAFLSSHDICCFWEGILTKHTPGTSSSATDASNIASAWGTEMSPASPADPDGVVLPDPRDPCIKVTVCGDTQANVTDVMKDHNTIGSDPVALPSSLPVSSTEKPLPTISLGLSKTTASAVELILNLPKTSIVALRDETAVLTLEHGADLIRRASDPIRPHPKGL</sequence>
<reference evidence="1" key="1">
    <citation type="submission" date="2020-11" db="EMBL/GenBank/DDBJ databases">
        <authorList>
            <person name="Tran Van P."/>
        </authorList>
    </citation>
    <scope>NUCLEOTIDE SEQUENCE</scope>
</reference>
<name>A0A7R8WHA6_9CRUS</name>
<accession>A0A7R8WHA6</accession>
<proteinExistence type="predicted"/>
<dbReference type="AlphaFoldDB" id="A0A7R8WHA6"/>